<protein>
    <recommendedName>
        <fullName evidence="2">EfeO-type cupredoxin-like domain-containing protein</fullName>
    </recommendedName>
</protein>
<dbReference type="InterPro" id="IPR008972">
    <property type="entry name" value="Cupredoxin"/>
</dbReference>
<evidence type="ECO:0000259" key="2">
    <source>
        <dbReference type="Pfam" id="PF13473"/>
    </source>
</evidence>
<dbReference type="InterPro" id="IPR028096">
    <property type="entry name" value="EfeO_Cupredoxin"/>
</dbReference>
<dbReference type="Pfam" id="PF13473">
    <property type="entry name" value="Cupredoxin_1"/>
    <property type="match status" value="1"/>
</dbReference>
<proteinExistence type="predicted"/>
<evidence type="ECO:0000313" key="3">
    <source>
        <dbReference type="EMBL" id="PJA13868.1"/>
    </source>
</evidence>
<reference evidence="4" key="1">
    <citation type="submission" date="2017-09" db="EMBL/GenBank/DDBJ databases">
        <title>Depth-based differentiation of microbial function through sediment-hosted aquifers and enrichment of novel symbionts in the deep terrestrial subsurface.</title>
        <authorList>
            <person name="Probst A.J."/>
            <person name="Ladd B."/>
            <person name="Jarett J.K."/>
            <person name="Geller-Mcgrath D.E."/>
            <person name="Sieber C.M.K."/>
            <person name="Emerson J.B."/>
            <person name="Anantharaman K."/>
            <person name="Thomas B.C."/>
            <person name="Malmstrom R."/>
            <person name="Stieglmeier M."/>
            <person name="Klingl A."/>
            <person name="Woyke T."/>
            <person name="Ryan C.M."/>
            <person name="Banfield J.F."/>
        </authorList>
    </citation>
    <scope>NUCLEOTIDE SEQUENCE [LARGE SCALE GENOMIC DNA]</scope>
</reference>
<organism evidence="3 4">
    <name type="scientific">Candidatus Dojkabacteria bacterium CG_4_10_14_0_2_um_filter_Dojkabacteria_WS6_41_15</name>
    <dbReference type="NCBI Taxonomy" id="2014249"/>
    <lineage>
        <taxon>Bacteria</taxon>
        <taxon>Candidatus Dojkabacteria</taxon>
    </lineage>
</organism>
<dbReference type="AlphaFoldDB" id="A0A2M7W1U7"/>
<keyword evidence="1" id="KW-1133">Transmembrane helix</keyword>
<evidence type="ECO:0000256" key="1">
    <source>
        <dbReference type="SAM" id="Phobius"/>
    </source>
</evidence>
<dbReference type="Gene3D" id="2.60.40.420">
    <property type="entry name" value="Cupredoxins - blue copper proteins"/>
    <property type="match status" value="1"/>
</dbReference>
<evidence type="ECO:0000313" key="4">
    <source>
        <dbReference type="Proteomes" id="UP000228952"/>
    </source>
</evidence>
<dbReference type="EMBL" id="PFQB01000072">
    <property type="protein sequence ID" value="PJA13868.1"/>
    <property type="molecule type" value="Genomic_DNA"/>
</dbReference>
<dbReference type="Proteomes" id="UP000228952">
    <property type="component" value="Unassembled WGS sequence"/>
</dbReference>
<gene>
    <name evidence="3" type="ORF">COX64_02665</name>
</gene>
<feature type="domain" description="EfeO-type cupredoxin-like" evidence="2">
    <location>
        <begin position="74"/>
        <end position="145"/>
    </location>
</feature>
<accession>A0A2M7W1U7</accession>
<keyword evidence="1" id="KW-0812">Transmembrane</keyword>
<comment type="caution">
    <text evidence="3">The sequence shown here is derived from an EMBL/GenBank/DDBJ whole genome shotgun (WGS) entry which is preliminary data.</text>
</comment>
<keyword evidence="1" id="KW-0472">Membrane</keyword>
<sequence>MGVGEIKKILMAKQREIERQKEVIVTVSPGVLVLVLIVITVGSFLTYRITSSASNGVGAGAQGDKSGSEAVTEKDGKQIITVLARGGYSPRTITAKAGIPTTLVMKTENSYGCERAFRIPKMGIAQTLPETGLTEIDLGTQAAGARVSGTCSMGMYSVSINFN</sequence>
<feature type="transmembrane region" description="Helical" evidence="1">
    <location>
        <begin position="23"/>
        <end position="45"/>
    </location>
</feature>
<name>A0A2M7W1U7_9BACT</name>